<dbReference type="AlphaFoldDB" id="A0A6A4QZN3"/>
<feature type="compositionally biased region" description="Polar residues" evidence="1">
    <location>
        <begin position="144"/>
        <end position="155"/>
    </location>
</feature>
<feature type="compositionally biased region" description="Polar residues" evidence="1">
    <location>
        <begin position="95"/>
        <end position="133"/>
    </location>
</feature>
<feature type="compositionally biased region" description="Polar residues" evidence="1">
    <location>
        <begin position="188"/>
        <end position="199"/>
    </location>
</feature>
<reference evidence="3" key="1">
    <citation type="journal article" date="2020" name="Nat. Commun.">
        <title>Genome sequence of the cluster root forming white lupin.</title>
        <authorList>
            <person name="Hufnagel B."/>
            <person name="Marques A."/>
            <person name="Soriano A."/>
            <person name="Marques L."/>
            <person name="Divol F."/>
            <person name="Doumas P."/>
            <person name="Sallet E."/>
            <person name="Mancinotti D."/>
            <person name="Carrere S."/>
            <person name="Marande W."/>
            <person name="Arribat S."/>
            <person name="Keller J."/>
            <person name="Huneau C."/>
            <person name="Blein T."/>
            <person name="Aime D."/>
            <person name="Laguerre M."/>
            <person name="Taylor J."/>
            <person name="Schubert V."/>
            <person name="Nelson M."/>
            <person name="Geu-Flores F."/>
            <person name="Crespi M."/>
            <person name="Gallardo-Guerrero K."/>
            <person name="Delaux P.-M."/>
            <person name="Salse J."/>
            <person name="Berges H."/>
            <person name="Guyot R."/>
            <person name="Gouzy J."/>
            <person name="Peret B."/>
        </authorList>
    </citation>
    <scope>NUCLEOTIDE SEQUENCE [LARGE SCALE GENOMIC DNA]</scope>
    <source>
        <strain evidence="3">cv. Amiga</strain>
    </source>
</reference>
<dbReference type="Proteomes" id="UP000447434">
    <property type="component" value="Chromosome 2"/>
</dbReference>
<gene>
    <name evidence="2" type="ORF">Lalb_Chr02g0143751</name>
</gene>
<dbReference type="OrthoDB" id="10636327at2759"/>
<evidence type="ECO:0000256" key="1">
    <source>
        <dbReference type="SAM" id="MobiDB-lite"/>
    </source>
</evidence>
<sequence>MPDNVDRIHDFINSTWRVCSLLGGLISGLVSKPYTKLVGSAFHGSLSRLTEEREICNFKFMDNYICLSSSDDDLEEIEDPRRSLPQWAAPERNSDNGWWSNLGSTSSRGANTSNNHSQIRPHTQPSSSNNSLNRRVAQRDEPSYRTQNGNSSQIQMVNSQFSNTSGSDHEKTPSQHAFKRNLPLSLQPSVTKGLSSSSFAPDIRSNNLKDHTSSSQFHDTYKNRRHAVGSSMTGDKSYLRDNYNRVNDEDRFMFQNGGSRILPPSFAQGKAINSQFTSSTEAAYRSGAVDERASATDERLIYEAALQVVHAVYQLYYTYMCMCNINLLML</sequence>
<comment type="caution">
    <text evidence="2">The sequence shown here is derived from an EMBL/GenBank/DDBJ whole genome shotgun (WGS) entry which is preliminary data.</text>
</comment>
<accession>A0A6A4QZN3</accession>
<dbReference type="EMBL" id="WOCE01000002">
    <property type="protein sequence ID" value="KAE9618534.1"/>
    <property type="molecule type" value="Genomic_DNA"/>
</dbReference>
<protein>
    <submittedName>
        <fullName evidence="2">Uncharacterized protein</fullName>
    </submittedName>
</protein>
<organism evidence="2 3">
    <name type="scientific">Lupinus albus</name>
    <name type="common">White lupine</name>
    <name type="synonym">Lupinus termis</name>
    <dbReference type="NCBI Taxonomy" id="3870"/>
    <lineage>
        <taxon>Eukaryota</taxon>
        <taxon>Viridiplantae</taxon>
        <taxon>Streptophyta</taxon>
        <taxon>Embryophyta</taxon>
        <taxon>Tracheophyta</taxon>
        <taxon>Spermatophyta</taxon>
        <taxon>Magnoliopsida</taxon>
        <taxon>eudicotyledons</taxon>
        <taxon>Gunneridae</taxon>
        <taxon>Pentapetalae</taxon>
        <taxon>rosids</taxon>
        <taxon>fabids</taxon>
        <taxon>Fabales</taxon>
        <taxon>Fabaceae</taxon>
        <taxon>Papilionoideae</taxon>
        <taxon>50 kb inversion clade</taxon>
        <taxon>genistoids sensu lato</taxon>
        <taxon>core genistoids</taxon>
        <taxon>Genisteae</taxon>
        <taxon>Lupinus</taxon>
    </lineage>
</organism>
<evidence type="ECO:0000313" key="2">
    <source>
        <dbReference type="EMBL" id="KAE9618534.1"/>
    </source>
</evidence>
<feature type="region of interest" description="Disordered" evidence="1">
    <location>
        <begin position="188"/>
        <end position="233"/>
    </location>
</feature>
<feature type="region of interest" description="Disordered" evidence="1">
    <location>
        <begin position="95"/>
        <end position="155"/>
    </location>
</feature>
<proteinExistence type="predicted"/>
<name>A0A6A4QZN3_LUPAL</name>
<evidence type="ECO:0000313" key="3">
    <source>
        <dbReference type="Proteomes" id="UP000447434"/>
    </source>
</evidence>
<keyword evidence="3" id="KW-1185">Reference proteome</keyword>